<sequence>MLSTLHSTRILHFAELCATIRKVNQHVDHSLTVSAIQLNPDAEGLFAKPDDVRIGFYNDAVVALKAAVKVHVST</sequence>
<name>A0A330L8X7_9BACT</name>
<dbReference type="Proteomes" id="UP000248168">
    <property type="component" value="Unassembled WGS sequence"/>
</dbReference>
<evidence type="ECO:0000313" key="2">
    <source>
        <dbReference type="Proteomes" id="UP000248168"/>
    </source>
</evidence>
<evidence type="ECO:0000313" key="1">
    <source>
        <dbReference type="EMBL" id="SPP66390.1"/>
    </source>
</evidence>
<accession>A0A330L8X7</accession>
<reference evidence="2" key="1">
    <citation type="submission" date="2018-04" db="EMBL/GenBank/DDBJ databases">
        <authorList>
            <person name="Lucker S."/>
            <person name="Sakoula D."/>
        </authorList>
    </citation>
    <scope>NUCLEOTIDE SEQUENCE [LARGE SCALE GENOMIC DNA]</scope>
</reference>
<dbReference type="EMBL" id="OUNR01000019">
    <property type="protein sequence ID" value="SPP66390.1"/>
    <property type="molecule type" value="Genomic_DNA"/>
</dbReference>
<keyword evidence="2" id="KW-1185">Reference proteome</keyword>
<proteinExistence type="predicted"/>
<protein>
    <submittedName>
        <fullName evidence="1">Uncharacterized protein</fullName>
    </submittedName>
</protein>
<dbReference type="AlphaFoldDB" id="A0A330L8X7"/>
<dbReference type="InParanoid" id="A0A330L8X7"/>
<organism evidence="1 2">
    <name type="scientific">Nitrospira lenta</name>
    <dbReference type="NCBI Taxonomy" id="1436998"/>
    <lineage>
        <taxon>Bacteria</taxon>
        <taxon>Pseudomonadati</taxon>
        <taxon>Nitrospirota</taxon>
        <taxon>Nitrospiria</taxon>
        <taxon>Nitrospirales</taxon>
        <taxon>Nitrospiraceae</taxon>
        <taxon>Nitrospira</taxon>
    </lineage>
</organism>
<gene>
    <name evidence="1" type="ORF">NITLEN_60193</name>
</gene>